<dbReference type="InterPro" id="IPR025403">
    <property type="entry name" value="TgpA-like_C"/>
</dbReference>
<dbReference type="Pfam" id="PF13559">
    <property type="entry name" value="DUF4129"/>
    <property type="match status" value="1"/>
</dbReference>
<evidence type="ECO:0000259" key="1">
    <source>
        <dbReference type="Pfam" id="PF13559"/>
    </source>
</evidence>
<evidence type="ECO:0000313" key="3">
    <source>
        <dbReference type="Proteomes" id="UP000031675"/>
    </source>
</evidence>
<proteinExistence type="predicted"/>
<dbReference type="Proteomes" id="UP000031675">
    <property type="component" value="Unassembled WGS sequence"/>
</dbReference>
<accession>A0A0C2FJ57</accession>
<keyword evidence="3" id="KW-1185">Reference proteome</keyword>
<evidence type="ECO:0000313" key="2">
    <source>
        <dbReference type="EMBL" id="KIH99334.1"/>
    </source>
</evidence>
<comment type="caution">
    <text evidence="2">The sequence shown here is derived from an EMBL/GenBank/DDBJ whole genome shotgun (WGS) entry which is preliminary data.</text>
</comment>
<gene>
    <name evidence="2" type="ORF">LP52_08205</name>
</gene>
<feature type="domain" description="Protein-glutamine gamma-glutamyltransferase-like C-terminal" evidence="1">
    <location>
        <begin position="125"/>
        <end position="193"/>
    </location>
</feature>
<dbReference type="RefSeq" id="WP_040272124.1">
    <property type="nucleotide sequence ID" value="NZ_JROO01000013.1"/>
</dbReference>
<dbReference type="STRING" id="183763.LP52_08205"/>
<dbReference type="AlphaFoldDB" id="A0A0C2FJ57"/>
<reference evidence="3" key="1">
    <citation type="journal article" date="2015" name="Chem. Biol.">
        <title>Structure, bioactivity, and resistance mechanism of streptomonomicin, an unusual lasso Peptide from an understudied halophilic actinomycete.</title>
        <authorList>
            <person name="Metelev M."/>
            <person name="Tietz J.I."/>
            <person name="Melby J.O."/>
            <person name="Blair P.M."/>
            <person name="Zhu L."/>
            <person name="Livnat I."/>
            <person name="Severinov K."/>
            <person name="Mitchell D.A."/>
        </authorList>
    </citation>
    <scope>NUCLEOTIDE SEQUENCE [LARGE SCALE GENOMIC DNA]</scope>
    <source>
        <strain evidence="3">YIM 90003</strain>
    </source>
</reference>
<protein>
    <submittedName>
        <fullName evidence="2">Membrane protein</fullName>
    </submittedName>
</protein>
<sequence length="215" mass="23208">MGAALLPAALVEREEGQRLAREELSKRIYGESEPSLLELIRMRVAEWLSTVEVQAPGGWWTLGPLLAVLAALVVALIVYLRPARSARRGRPLIDTAAPLTAADHRSAAERHAEQGDYGTAIRERLRAVTRELEDGAVITPRPGRTATELAAETSRALPQLRDRLYAAASTFNDSAYGQRPATADGYRVLADLDEQVRRARPEAAAGTGQPPGGAL</sequence>
<dbReference type="EMBL" id="JROO01000013">
    <property type="protein sequence ID" value="KIH99334.1"/>
    <property type="molecule type" value="Genomic_DNA"/>
</dbReference>
<dbReference type="OrthoDB" id="3389322at2"/>
<name>A0A0C2FJ57_9ACTN</name>
<organism evidence="2 3">
    <name type="scientific">Streptomonospora alba</name>
    <dbReference type="NCBI Taxonomy" id="183763"/>
    <lineage>
        <taxon>Bacteria</taxon>
        <taxon>Bacillati</taxon>
        <taxon>Actinomycetota</taxon>
        <taxon>Actinomycetes</taxon>
        <taxon>Streptosporangiales</taxon>
        <taxon>Nocardiopsidaceae</taxon>
        <taxon>Streptomonospora</taxon>
    </lineage>
</organism>